<reference evidence="1" key="1">
    <citation type="submission" date="2021-05" db="EMBL/GenBank/DDBJ databases">
        <authorList>
            <person name="Alioto T."/>
            <person name="Alioto T."/>
            <person name="Gomez Garrido J."/>
        </authorList>
    </citation>
    <scope>NUCLEOTIDE SEQUENCE</scope>
</reference>
<proteinExistence type="predicted"/>
<dbReference type="PANTHER" id="PTHR48462:SF1">
    <property type="entry name" value="PROTEIN, PUTATIVE-RELATED"/>
    <property type="match status" value="1"/>
</dbReference>
<organism evidence="1">
    <name type="scientific">Cacopsylla melanoneura</name>
    <dbReference type="NCBI Taxonomy" id="428564"/>
    <lineage>
        <taxon>Eukaryota</taxon>
        <taxon>Metazoa</taxon>
        <taxon>Ecdysozoa</taxon>
        <taxon>Arthropoda</taxon>
        <taxon>Hexapoda</taxon>
        <taxon>Insecta</taxon>
        <taxon>Pterygota</taxon>
        <taxon>Neoptera</taxon>
        <taxon>Paraneoptera</taxon>
        <taxon>Hemiptera</taxon>
        <taxon>Sternorrhyncha</taxon>
        <taxon>Psylloidea</taxon>
        <taxon>Psyllidae</taxon>
        <taxon>Psyllinae</taxon>
        <taxon>Cacopsylla</taxon>
    </lineage>
</organism>
<evidence type="ECO:0008006" key="2">
    <source>
        <dbReference type="Google" id="ProtNLM"/>
    </source>
</evidence>
<protein>
    <recommendedName>
        <fullName evidence="2">Reverse transcriptase domain-containing protein</fullName>
    </recommendedName>
</protein>
<dbReference type="PANTHER" id="PTHR48462">
    <property type="entry name" value="PROTEIN, PUTATIVE-RELATED"/>
    <property type="match status" value="1"/>
</dbReference>
<dbReference type="AlphaFoldDB" id="A0A8D8W9A5"/>
<sequence length="854" mass="95770">MVKQAKDIRHLIDRRLKLWQANQFDNFINEALSSDKQLRNIAIKSHDENHIIQMFSRFMLKGRVRDAMNYLIENGKSTVLHSSDTLSTNGTTSTVFDVLQEKHPSPAQPQNTAFSLTDCMDQLPHLQQVTITNEIVEKVARKLHGGGGPCRSNSEQWGDFLLRFGSASHRFRGSVADLACLLNNQRVPWEQIHALMACRLTALDKCPGVRPIEIGECLRRILSKCIIEVSKHEVTDACGENQLCSGLMGGIEGAVHAMNSMFQEKCHSGSKWGLLLVDAKNAFNSANRQLALWQARLHWPKAAQFLYNTYRGFSELVIQDASDVMYSKEGVIQGDPLAMPLYALATLPLIKSLSCHTDTTQCWYADDSSVQGTIENLVNWWKDLNTQGPQYGYYPEGNKSCLVVSQEDIEYAQHVFEGTGIKVVTGSRFLGGYVGTNEDKNTFVVSKVDEWKSAVVKLAQVSQREPQAAYAAFVKSLQFQWTYFQRVINGVEDSFQSLNATIRSVFLPSMIGGPVGDDEADLFSLPVKKGGLAINNPMIMANLNFETSKKCSTVLVSSISNKTQLELCEHHNAMNEAKKLAKTIKNDMEDSLLQNTLQKFPPQKKRTIERSIGSVVKTKISGWLSAMPLKRDHLDMSRYEFRDALAIRYNRQPVDMPQSCDGCGEKKFDLNHALCCKTGGLVTRRHNEIRDLFGELCEKAWGNVTKEPIISEEAPGLRGDLAVRGVWEAQREALFDVRVMDTDAPSYVSRPVMSVLQSAEEEKKRKYLQACEERHATFTPLVTSVVGLQMPCFVRTLVERLAERMSKPVGRLMGMIRARISVAILRVSSDSSMCLRGSRRRFKSGESLLGFEVV</sequence>
<evidence type="ECO:0000313" key="1">
    <source>
        <dbReference type="EMBL" id="CAG6649549.1"/>
    </source>
</evidence>
<name>A0A8D8W9A5_9HEMI</name>
<dbReference type="EMBL" id="HBUF01158361">
    <property type="protein sequence ID" value="CAG6649549.1"/>
    <property type="molecule type" value="Transcribed_RNA"/>
</dbReference>
<accession>A0A8D8W9A5</accession>